<dbReference type="PANTHER" id="PTHR46060:SF1">
    <property type="entry name" value="MARINER MOS1 TRANSPOSASE-LIKE PROTEIN"/>
    <property type="match status" value="1"/>
</dbReference>
<organism evidence="1 2">
    <name type="scientific">Rhynchophorus ferrugineus</name>
    <name type="common">Red palm weevil</name>
    <name type="synonym">Curculio ferrugineus</name>
    <dbReference type="NCBI Taxonomy" id="354439"/>
    <lineage>
        <taxon>Eukaryota</taxon>
        <taxon>Metazoa</taxon>
        <taxon>Ecdysozoa</taxon>
        <taxon>Arthropoda</taxon>
        <taxon>Hexapoda</taxon>
        <taxon>Insecta</taxon>
        <taxon>Pterygota</taxon>
        <taxon>Neoptera</taxon>
        <taxon>Endopterygota</taxon>
        <taxon>Coleoptera</taxon>
        <taxon>Polyphaga</taxon>
        <taxon>Cucujiformia</taxon>
        <taxon>Curculionidae</taxon>
        <taxon>Dryophthorinae</taxon>
        <taxon>Rhynchophorus</taxon>
    </lineage>
</organism>
<dbReference type="InterPro" id="IPR052709">
    <property type="entry name" value="Transposase-MT_Hybrid"/>
</dbReference>
<accession>A0A834I5J4</accession>
<protein>
    <recommendedName>
        <fullName evidence="3">Histone-lysine N-methyltransferase SETMAR-like protein</fullName>
    </recommendedName>
</protein>
<keyword evidence="2" id="KW-1185">Reference proteome</keyword>
<dbReference type="OrthoDB" id="10017160at2759"/>
<evidence type="ECO:0008006" key="3">
    <source>
        <dbReference type="Google" id="ProtNLM"/>
    </source>
</evidence>
<sequence length="102" mass="12421">MSIADAERSGLPKEVVTDENIKKIHKLILYDRKLKLNEIADTIKLSTERIHQRIHEYLYMRKLCVKWLPRELRFDQKQRRVDDLEQFLKIVKRIKPKFCINM</sequence>
<gene>
    <name evidence="1" type="ORF">GWI33_019338</name>
</gene>
<dbReference type="PANTHER" id="PTHR46060">
    <property type="entry name" value="MARINER MOS1 TRANSPOSASE-LIKE PROTEIN"/>
    <property type="match status" value="1"/>
</dbReference>
<dbReference type="EMBL" id="JAACXV010014423">
    <property type="protein sequence ID" value="KAF7267432.1"/>
    <property type="molecule type" value="Genomic_DNA"/>
</dbReference>
<evidence type="ECO:0000313" key="2">
    <source>
        <dbReference type="Proteomes" id="UP000625711"/>
    </source>
</evidence>
<proteinExistence type="predicted"/>
<name>A0A834I5J4_RHYFE</name>
<comment type="caution">
    <text evidence="1">The sequence shown here is derived from an EMBL/GenBank/DDBJ whole genome shotgun (WGS) entry which is preliminary data.</text>
</comment>
<dbReference type="Proteomes" id="UP000625711">
    <property type="component" value="Unassembled WGS sequence"/>
</dbReference>
<reference evidence="1" key="1">
    <citation type="submission" date="2020-08" db="EMBL/GenBank/DDBJ databases">
        <title>Genome sequencing and assembly of the red palm weevil Rhynchophorus ferrugineus.</title>
        <authorList>
            <person name="Dias G.B."/>
            <person name="Bergman C.M."/>
            <person name="Manee M."/>
        </authorList>
    </citation>
    <scope>NUCLEOTIDE SEQUENCE</scope>
    <source>
        <strain evidence="1">AA-2017</strain>
        <tissue evidence="1">Whole larva</tissue>
    </source>
</reference>
<dbReference type="AlphaFoldDB" id="A0A834I5J4"/>
<evidence type="ECO:0000313" key="1">
    <source>
        <dbReference type="EMBL" id="KAF7267432.1"/>
    </source>
</evidence>